<dbReference type="STRING" id="1798513.A3A40_02115"/>
<dbReference type="AlphaFoldDB" id="A0A1F6EJU1"/>
<evidence type="ECO:0000313" key="1">
    <source>
        <dbReference type="EMBL" id="OGG73915.1"/>
    </source>
</evidence>
<comment type="caution">
    <text evidence="1">The sequence shown here is derived from an EMBL/GenBank/DDBJ whole genome shotgun (WGS) entry which is preliminary data.</text>
</comment>
<dbReference type="Proteomes" id="UP000178427">
    <property type="component" value="Unassembled WGS sequence"/>
</dbReference>
<gene>
    <name evidence="1" type="ORF">A3A40_02115</name>
</gene>
<proteinExistence type="predicted"/>
<sequence>MKERVYTTSDGTREVEFRWSGNHNAHYVPVQTNGWRELPDGSFEAVTYVEGRGWVSDEKLAKEQGTDNPK</sequence>
<organism evidence="1 2">
    <name type="scientific">Candidatus Kaiserbacteria bacterium RIFCSPLOWO2_01_FULL_54_20</name>
    <dbReference type="NCBI Taxonomy" id="1798513"/>
    <lineage>
        <taxon>Bacteria</taxon>
        <taxon>Candidatus Kaiseribacteriota</taxon>
    </lineage>
</organism>
<protein>
    <submittedName>
        <fullName evidence="1">Uncharacterized protein</fullName>
    </submittedName>
</protein>
<accession>A0A1F6EJU1</accession>
<name>A0A1F6EJU1_9BACT</name>
<evidence type="ECO:0000313" key="2">
    <source>
        <dbReference type="Proteomes" id="UP000178427"/>
    </source>
</evidence>
<dbReference type="EMBL" id="MFMA01000025">
    <property type="protein sequence ID" value="OGG73915.1"/>
    <property type="molecule type" value="Genomic_DNA"/>
</dbReference>
<reference evidence="1 2" key="1">
    <citation type="journal article" date="2016" name="Nat. Commun.">
        <title>Thousands of microbial genomes shed light on interconnected biogeochemical processes in an aquifer system.</title>
        <authorList>
            <person name="Anantharaman K."/>
            <person name="Brown C.T."/>
            <person name="Hug L.A."/>
            <person name="Sharon I."/>
            <person name="Castelle C.J."/>
            <person name="Probst A.J."/>
            <person name="Thomas B.C."/>
            <person name="Singh A."/>
            <person name="Wilkins M.J."/>
            <person name="Karaoz U."/>
            <person name="Brodie E.L."/>
            <person name="Williams K.H."/>
            <person name="Hubbard S.S."/>
            <person name="Banfield J.F."/>
        </authorList>
    </citation>
    <scope>NUCLEOTIDE SEQUENCE [LARGE SCALE GENOMIC DNA]</scope>
</reference>